<accession>A0AAV4ZWX6</accession>
<sequence length="137" mass="14778">MGFSSPSQHYIVIHMVRPLVPGAALAQRPRRSELLSFRLTKDEDVRLRQMAAAGIGPTEVARYAVLSLLAGRRISAYRRGRDAMTRTLAELHVATIGLSEAVQARPDLDAAGLRPAIDALVAAALRVGERADREGGP</sequence>
<dbReference type="EMBL" id="BPQO01000051">
    <property type="protein sequence ID" value="GJD92622.1"/>
    <property type="molecule type" value="Genomic_DNA"/>
</dbReference>
<gene>
    <name evidence="1" type="ORF">BHAOGJBA_6178</name>
</gene>
<keyword evidence="2" id="KW-1185">Reference proteome</keyword>
<dbReference type="Proteomes" id="UP001055247">
    <property type="component" value="Unassembled WGS sequence"/>
</dbReference>
<dbReference type="AlphaFoldDB" id="A0AAV4ZWX6"/>
<organism evidence="1 2">
    <name type="scientific">Methylobacterium hispanicum</name>
    <dbReference type="NCBI Taxonomy" id="270350"/>
    <lineage>
        <taxon>Bacteria</taxon>
        <taxon>Pseudomonadati</taxon>
        <taxon>Pseudomonadota</taxon>
        <taxon>Alphaproteobacteria</taxon>
        <taxon>Hyphomicrobiales</taxon>
        <taxon>Methylobacteriaceae</taxon>
        <taxon>Methylobacterium</taxon>
    </lineage>
</organism>
<comment type="caution">
    <text evidence="1">The sequence shown here is derived from an EMBL/GenBank/DDBJ whole genome shotgun (WGS) entry which is preliminary data.</text>
</comment>
<reference evidence="1" key="2">
    <citation type="submission" date="2021-08" db="EMBL/GenBank/DDBJ databases">
        <authorList>
            <person name="Tani A."/>
            <person name="Ola A."/>
            <person name="Ogura Y."/>
            <person name="Katsura K."/>
            <person name="Hayashi T."/>
        </authorList>
    </citation>
    <scope>NUCLEOTIDE SEQUENCE</scope>
    <source>
        <strain evidence="1">DSM 16372</strain>
    </source>
</reference>
<evidence type="ECO:0008006" key="3">
    <source>
        <dbReference type="Google" id="ProtNLM"/>
    </source>
</evidence>
<reference evidence="1" key="1">
    <citation type="journal article" date="2016" name="Front. Microbiol.">
        <title>Genome Sequence of the Piezophilic, Mesophilic Sulfate-Reducing Bacterium Desulfovibrio indicus J2T.</title>
        <authorList>
            <person name="Cao J."/>
            <person name="Maignien L."/>
            <person name="Shao Z."/>
            <person name="Alain K."/>
            <person name="Jebbar M."/>
        </authorList>
    </citation>
    <scope>NUCLEOTIDE SEQUENCE</scope>
    <source>
        <strain evidence="1">DSM 16372</strain>
    </source>
</reference>
<evidence type="ECO:0000313" key="2">
    <source>
        <dbReference type="Proteomes" id="UP001055247"/>
    </source>
</evidence>
<protein>
    <recommendedName>
        <fullName evidence="3">CopG family transcriptional regulator</fullName>
    </recommendedName>
</protein>
<proteinExistence type="predicted"/>
<evidence type="ECO:0000313" key="1">
    <source>
        <dbReference type="EMBL" id="GJD92622.1"/>
    </source>
</evidence>
<name>A0AAV4ZWX6_9HYPH</name>